<gene>
    <name evidence="3" type="ORF">RAMLITH_16350</name>
</gene>
<feature type="region of interest" description="Disordered" evidence="1">
    <location>
        <begin position="179"/>
        <end position="215"/>
    </location>
</feature>
<protein>
    <submittedName>
        <fullName evidence="3">Uncharacterized protein</fullName>
    </submittedName>
</protein>
<feature type="region of interest" description="Disordered" evidence="1">
    <location>
        <begin position="31"/>
        <end position="53"/>
    </location>
</feature>
<proteinExistence type="predicted"/>
<reference evidence="3 4" key="1">
    <citation type="journal article" date="2020" name="Nature">
        <title>Bacterial chemolithoautotrophy via manganese oxidation.</title>
        <authorList>
            <person name="Yu H."/>
            <person name="Leadbetter J.R."/>
        </authorList>
    </citation>
    <scope>NUCLEOTIDE SEQUENCE [LARGE SCALE GENOMIC DNA]</scope>
    <source>
        <strain evidence="3 4">RBP-1</strain>
    </source>
</reference>
<feature type="compositionally biased region" description="Basic residues" evidence="1">
    <location>
        <begin position="39"/>
        <end position="48"/>
    </location>
</feature>
<dbReference type="RefSeq" id="WP_168108524.1">
    <property type="nucleotide sequence ID" value="NZ_VTOX01000006.1"/>
</dbReference>
<sequence length="215" mass="22321">MNFVFAILPCALLIAAAPMSAGAQAANGKQAATTATKPAPKKAPRKNAKPANGVKAIEEAVEVDDDPHVELSPGELEVAKKVYVGDIPCELGATVHITPHKKRAGFFIVRAGIQRFRMQPVASRTGAIRLEDPRAGAMWLQLGNKSMLMSQKMGRRLADDCKAPDQAVLDAHLKNNPLPSLLEPLPAAKPAAPADPAAAPAVAPAAAAPAADAAK</sequence>
<evidence type="ECO:0000313" key="4">
    <source>
        <dbReference type="Proteomes" id="UP000521868"/>
    </source>
</evidence>
<name>A0A7X6DHT3_9BURK</name>
<dbReference type="AlphaFoldDB" id="A0A7X6DHT3"/>
<keyword evidence="4" id="KW-1185">Reference proteome</keyword>
<dbReference type="Proteomes" id="UP000521868">
    <property type="component" value="Unassembled WGS sequence"/>
</dbReference>
<feature type="compositionally biased region" description="Low complexity" evidence="1">
    <location>
        <begin position="186"/>
        <end position="215"/>
    </location>
</feature>
<feature type="chain" id="PRO_5031028371" evidence="2">
    <location>
        <begin position="26"/>
        <end position="215"/>
    </location>
</feature>
<comment type="caution">
    <text evidence="3">The sequence shown here is derived from an EMBL/GenBank/DDBJ whole genome shotgun (WGS) entry which is preliminary data.</text>
</comment>
<evidence type="ECO:0000256" key="2">
    <source>
        <dbReference type="SAM" id="SignalP"/>
    </source>
</evidence>
<evidence type="ECO:0000256" key="1">
    <source>
        <dbReference type="SAM" id="MobiDB-lite"/>
    </source>
</evidence>
<dbReference type="EMBL" id="VTOX01000006">
    <property type="protein sequence ID" value="NKE67395.1"/>
    <property type="molecule type" value="Genomic_DNA"/>
</dbReference>
<feature type="signal peptide" evidence="2">
    <location>
        <begin position="1"/>
        <end position="25"/>
    </location>
</feature>
<evidence type="ECO:0000313" key="3">
    <source>
        <dbReference type="EMBL" id="NKE67395.1"/>
    </source>
</evidence>
<organism evidence="3 4">
    <name type="scientific">Ramlibacter lithotrophicus</name>
    <dbReference type="NCBI Taxonomy" id="2606681"/>
    <lineage>
        <taxon>Bacteria</taxon>
        <taxon>Pseudomonadati</taxon>
        <taxon>Pseudomonadota</taxon>
        <taxon>Betaproteobacteria</taxon>
        <taxon>Burkholderiales</taxon>
        <taxon>Comamonadaceae</taxon>
        <taxon>Ramlibacter</taxon>
    </lineage>
</organism>
<accession>A0A7X6DHT3</accession>
<keyword evidence="2" id="KW-0732">Signal</keyword>